<keyword evidence="2" id="KW-1185">Reference proteome</keyword>
<sequence>MKEIIKYLVIVLIIALLVGCVVNQNSTNSVNEEEKTEKVEAYKAETVSHEEGDYKLVNSQISMFGTGENLKVEARLIEDFYDKEGNYIKTRLLHSTTQNGDEEVYIDEPMTIILSEQFGENEPMANELTEQEKEDIKEHILELFNSNF</sequence>
<dbReference type="PROSITE" id="PS51257">
    <property type="entry name" value="PROKAR_LIPOPROTEIN"/>
    <property type="match status" value="1"/>
</dbReference>
<dbReference type="EMBL" id="JACHGH010000013">
    <property type="protein sequence ID" value="MBB6454949.1"/>
    <property type="molecule type" value="Genomic_DNA"/>
</dbReference>
<dbReference type="RefSeq" id="WP_174497243.1">
    <property type="nucleotide sequence ID" value="NZ_CADDWK010000013.1"/>
</dbReference>
<evidence type="ECO:0000313" key="1">
    <source>
        <dbReference type="EMBL" id="MBB6454949.1"/>
    </source>
</evidence>
<evidence type="ECO:0008006" key="3">
    <source>
        <dbReference type="Google" id="ProtNLM"/>
    </source>
</evidence>
<protein>
    <recommendedName>
        <fullName evidence="3">Lipoprotein</fullName>
    </recommendedName>
</protein>
<dbReference type="Proteomes" id="UP000581688">
    <property type="component" value="Unassembled WGS sequence"/>
</dbReference>
<proteinExistence type="predicted"/>
<evidence type="ECO:0000313" key="2">
    <source>
        <dbReference type="Proteomes" id="UP000581688"/>
    </source>
</evidence>
<dbReference type="AlphaFoldDB" id="A0A841Q8K4"/>
<organism evidence="1 2">
    <name type="scientific">Salirhabdus euzebyi</name>
    <dbReference type="NCBI Taxonomy" id="394506"/>
    <lineage>
        <taxon>Bacteria</taxon>
        <taxon>Bacillati</taxon>
        <taxon>Bacillota</taxon>
        <taxon>Bacilli</taxon>
        <taxon>Bacillales</taxon>
        <taxon>Bacillaceae</taxon>
        <taxon>Salirhabdus</taxon>
    </lineage>
</organism>
<reference evidence="1 2" key="1">
    <citation type="submission" date="2020-08" db="EMBL/GenBank/DDBJ databases">
        <title>Genomic Encyclopedia of Type Strains, Phase IV (KMG-IV): sequencing the most valuable type-strain genomes for metagenomic binning, comparative biology and taxonomic classification.</title>
        <authorList>
            <person name="Goeker M."/>
        </authorList>
    </citation>
    <scope>NUCLEOTIDE SEQUENCE [LARGE SCALE GENOMIC DNA]</scope>
    <source>
        <strain evidence="1 2">DSM 19612</strain>
    </source>
</reference>
<accession>A0A841Q8K4</accession>
<name>A0A841Q8K4_9BACI</name>
<gene>
    <name evidence="1" type="ORF">HNQ94_003438</name>
</gene>
<comment type="caution">
    <text evidence="1">The sequence shown here is derived from an EMBL/GenBank/DDBJ whole genome shotgun (WGS) entry which is preliminary data.</text>
</comment>